<dbReference type="InterPro" id="IPR005066">
    <property type="entry name" value="MoCF_OxRdtse_dimer"/>
</dbReference>
<dbReference type="InterPro" id="IPR014756">
    <property type="entry name" value="Ig_E-set"/>
</dbReference>
<keyword evidence="13" id="KW-0408">Iron</keyword>
<comment type="function">
    <text evidence="3 17">Nitrate reductase is a key enzyme involved in the first step of nitrate assimilation in plants, fungi and bacteria.</text>
</comment>
<keyword evidence="6 18" id="KW-0500">Molybdenum</keyword>
<comment type="subunit">
    <text evidence="5">Homodimer.</text>
</comment>
<dbReference type="AlphaFoldDB" id="A0A8E2E963"/>
<dbReference type="SMART" id="SM01117">
    <property type="entry name" value="Cyt-b5"/>
    <property type="match status" value="1"/>
</dbReference>
<dbReference type="PRINTS" id="PR00363">
    <property type="entry name" value="CYTOCHROMEB5"/>
</dbReference>
<dbReference type="Pfam" id="PF00970">
    <property type="entry name" value="FAD_binding_6"/>
    <property type="match status" value="1"/>
</dbReference>
<proteinExistence type="inferred from homology"/>
<dbReference type="SUPFAM" id="SSF81296">
    <property type="entry name" value="E set domains"/>
    <property type="match status" value="1"/>
</dbReference>
<dbReference type="GO" id="GO:0050464">
    <property type="term" value="F:nitrate reductase (NADPH) activity"/>
    <property type="evidence" value="ECO:0007669"/>
    <property type="project" value="UniProtKB-EC"/>
</dbReference>
<feature type="region of interest" description="Disordered" evidence="19">
    <location>
        <begin position="1"/>
        <end position="43"/>
    </location>
</feature>
<dbReference type="SUPFAM" id="SSF63380">
    <property type="entry name" value="Riboflavin synthase domain-like"/>
    <property type="match status" value="1"/>
</dbReference>
<evidence type="ECO:0000256" key="1">
    <source>
        <dbReference type="ARBA" id="ARBA00001971"/>
    </source>
</evidence>
<dbReference type="PRINTS" id="PR00406">
    <property type="entry name" value="CYTB5RDTASE"/>
</dbReference>
<dbReference type="InterPro" id="IPR036400">
    <property type="entry name" value="Cyt_B5-like_heme/steroid_sf"/>
</dbReference>
<dbReference type="GO" id="GO:0006809">
    <property type="term" value="P:nitric oxide biosynthetic process"/>
    <property type="evidence" value="ECO:0007669"/>
    <property type="project" value="InterPro"/>
</dbReference>
<dbReference type="InterPro" id="IPR012137">
    <property type="entry name" value="Nitr_rd_NADH"/>
</dbReference>
<dbReference type="PRINTS" id="PR00407">
    <property type="entry name" value="EUMOPTERIN"/>
</dbReference>
<feature type="binding site" evidence="18">
    <location>
        <position position="158"/>
    </location>
    <ligand>
        <name>Mo-molybdopterin</name>
        <dbReference type="ChEBI" id="CHEBI:71302"/>
    </ligand>
    <ligandPart>
        <name>Mo</name>
        <dbReference type="ChEBI" id="CHEBI:28685"/>
    </ligandPart>
</feature>
<dbReference type="FunFam" id="2.60.40.650:FF:000001">
    <property type="entry name" value="Nitrate reductase"/>
    <property type="match status" value="1"/>
</dbReference>
<evidence type="ECO:0000256" key="15">
    <source>
        <dbReference type="ARBA" id="ARBA00023157"/>
    </source>
</evidence>
<comment type="catalytic activity">
    <reaction evidence="16">
        <text>nitrite + NADP(+) + H2O = nitrate + NADPH + H(+)</text>
        <dbReference type="Rhea" id="RHEA:19061"/>
        <dbReference type="ChEBI" id="CHEBI:15377"/>
        <dbReference type="ChEBI" id="CHEBI:15378"/>
        <dbReference type="ChEBI" id="CHEBI:16301"/>
        <dbReference type="ChEBI" id="CHEBI:17632"/>
        <dbReference type="ChEBI" id="CHEBI:57783"/>
        <dbReference type="ChEBI" id="CHEBI:58349"/>
        <dbReference type="EC" id="1.7.1.3"/>
    </reaction>
</comment>
<dbReference type="GO" id="GO:0006790">
    <property type="term" value="P:sulfur compound metabolic process"/>
    <property type="evidence" value="ECO:0007669"/>
    <property type="project" value="TreeGrafter"/>
</dbReference>
<evidence type="ECO:0000256" key="16">
    <source>
        <dbReference type="ARBA" id="ARBA00049155"/>
    </source>
</evidence>
<dbReference type="Gene3D" id="3.90.420.10">
    <property type="entry name" value="Oxidoreductase, molybdopterin-binding domain"/>
    <property type="match status" value="1"/>
</dbReference>
<gene>
    <name evidence="22" type="ORF">K432DRAFT_405332</name>
</gene>
<dbReference type="Gene3D" id="2.40.30.10">
    <property type="entry name" value="Translation factors"/>
    <property type="match status" value="1"/>
</dbReference>
<comment type="cofactor">
    <cofactor evidence="1">
        <name>heme</name>
        <dbReference type="ChEBI" id="CHEBI:30413"/>
    </cofactor>
</comment>
<dbReference type="PROSITE" id="PS50255">
    <property type="entry name" value="CYTOCHROME_B5_2"/>
    <property type="match status" value="1"/>
</dbReference>
<sequence>MGHMTEEEKAHLRRVEGELPPTPPETVVDGEDPKEVDDPKNILAFPLPPPTKVPAKVLDVDKKTPDAHVPRDPRLIRLTGVHPFNVEAPLSDLYNEGFLTSPELFYVRNHGAVPVVRDEDIPNWELTVEGLVEYPIKLTLKELVADYEQVTCPITLVCAGNRRKEQNQVRKTKGFSWGAAGVSTALFTGTFMSELIKRARPTRRARYVCMEGADKLPNGFYGTSVKLNWVMDPNRGIMLAHKMNGEMLRPDHGQPLRAVIPGQIGGRSVKWLKKIIITDQPSDNWYHIYDNRVLPTSVSPDEAAANPAWWKDERYAIYDLSTNSAIAYPAHDEQLCVIGAPENYRVKGYAYGGGGRRVTRVEVSIDKGKTWRLSKIDYAEDKYRDAGPRELFGGTVDMTWRESSFCWCFWTCDVPVRELRDAKDILVRAMDESMNIQPRDMYWSVLGMMNNPWYRIAINQENDYLRFEHPTQPALIPGGWMERVKKAGGNLLNGYWGERIDGEEPEVPVGEQTKEIKMTNDGVNREITIDQLRKHDSEKNPWFVVNGEVYDGTSFLKEHPGGAQSIISAAGLDSTDEFMAIHSETAKAMMPSYHIGSLDEVSRRVLSEGEVQADPSGTPRPIFLDSRSWSKAILHSKVSVSWDTRIFTFKLDYDEQPLGLPTGQHLMIRLRDPVTRESIIRSYTPISETTKKGYTDVLVKVYFDTQDRKGGKMTKAMDALPIGHFVDVKGPIGKFEYIGRGLCSINGTQRRVNRFFMICGGSGITPIFQVLRAVMKDKDDPTTCVVLDGNRLVEDILCKDDLDVFARDNVDKCKILYTLTQGPEDWNGLRGRIGGPLLKEHCCRSIEINTLVLICGPEALEKNVHVALNEQGWPDSDLLFF</sequence>
<keyword evidence="12" id="KW-0560">Oxidoreductase</keyword>
<dbReference type="SUPFAM" id="SSF56524">
    <property type="entry name" value="Oxidoreductase molybdopterin-binding domain"/>
    <property type="match status" value="1"/>
</dbReference>
<evidence type="ECO:0000256" key="4">
    <source>
        <dbReference type="ARBA" id="ARBA00006253"/>
    </source>
</evidence>
<keyword evidence="23" id="KW-1185">Reference proteome</keyword>
<dbReference type="GO" id="GO:0030151">
    <property type="term" value="F:molybdenum ion binding"/>
    <property type="evidence" value="ECO:0007669"/>
    <property type="project" value="InterPro"/>
</dbReference>
<dbReference type="InterPro" id="IPR000572">
    <property type="entry name" value="OxRdtase_Mopterin-bd_dom"/>
</dbReference>
<accession>A0A8E2E963</accession>
<dbReference type="InterPro" id="IPR001433">
    <property type="entry name" value="OxRdtase_FAD/NAD-bd"/>
</dbReference>
<dbReference type="GO" id="GO:0020037">
    <property type="term" value="F:heme binding"/>
    <property type="evidence" value="ECO:0007669"/>
    <property type="project" value="InterPro"/>
</dbReference>
<evidence type="ECO:0000256" key="18">
    <source>
        <dbReference type="PIRSR" id="PIRSR000233-1"/>
    </source>
</evidence>
<keyword evidence="15" id="KW-1015">Disulfide bond</keyword>
<evidence type="ECO:0000256" key="7">
    <source>
        <dbReference type="ARBA" id="ARBA00022617"/>
    </source>
</evidence>
<evidence type="ECO:0000256" key="3">
    <source>
        <dbReference type="ARBA" id="ARBA00003838"/>
    </source>
</evidence>
<evidence type="ECO:0000256" key="13">
    <source>
        <dbReference type="ARBA" id="ARBA00023004"/>
    </source>
</evidence>
<dbReference type="PIRSF" id="PIRSF000233">
    <property type="entry name" value="Nitr_rd_NADH"/>
    <property type="match status" value="1"/>
</dbReference>
<evidence type="ECO:0000256" key="10">
    <source>
        <dbReference type="ARBA" id="ARBA00022827"/>
    </source>
</evidence>
<dbReference type="Pfam" id="PF00173">
    <property type="entry name" value="Cyt-b5"/>
    <property type="match status" value="1"/>
</dbReference>
<evidence type="ECO:0000256" key="12">
    <source>
        <dbReference type="ARBA" id="ARBA00023002"/>
    </source>
</evidence>
<dbReference type="InterPro" id="IPR008335">
    <property type="entry name" value="Mopterin_OxRdtase_euk"/>
</dbReference>
<comment type="cofactor">
    <cofactor evidence="2">
        <name>FAD</name>
        <dbReference type="ChEBI" id="CHEBI:57692"/>
    </cofactor>
</comment>
<comment type="cofactor">
    <cofactor evidence="18">
        <name>Mo-molybdopterin</name>
        <dbReference type="ChEBI" id="CHEBI:71302"/>
    </cofactor>
    <text evidence="18">Binds 1 Mo-molybdopterin (Mo-MPT) cofactor per subunit.</text>
</comment>
<evidence type="ECO:0000259" key="21">
    <source>
        <dbReference type="PROSITE" id="PS51384"/>
    </source>
</evidence>
<dbReference type="FunFam" id="3.10.120.10:FF:000016">
    <property type="entry name" value="Nitrate reductase"/>
    <property type="match status" value="1"/>
</dbReference>
<reference evidence="22 23" key="1">
    <citation type="journal article" date="2016" name="Nat. Commun.">
        <title>Ectomycorrhizal ecology is imprinted in the genome of the dominant symbiotic fungus Cenococcum geophilum.</title>
        <authorList>
            <consortium name="DOE Joint Genome Institute"/>
            <person name="Peter M."/>
            <person name="Kohler A."/>
            <person name="Ohm R.A."/>
            <person name="Kuo A."/>
            <person name="Krutzmann J."/>
            <person name="Morin E."/>
            <person name="Arend M."/>
            <person name="Barry K.W."/>
            <person name="Binder M."/>
            <person name="Choi C."/>
            <person name="Clum A."/>
            <person name="Copeland A."/>
            <person name="Grisel N."/>
            <person name="Haridas S."/>
            <person name="Kipfer T."/>
            <person name="LaButti K."/>
            <person name="Lindquist E."/>
            <person name="Lipzen A."/>
            <person name="Maire R."/>
            <person name="Meier B."/>
            <person name="Mihaltcheva S."/>
            <person name="Molinier V."/>
            <person name="Murat C."/>
            <person name="Poggeler S."/>
            <person name="Quandt C.A."/>
            <person name="Sperisen C."/>
            <person name="Tritt A."/>
            <person name="Tisserant E."/>
            <person name="Crous P.W."/>
            <person name="Henrissat B."/>
            <person name="Nehls U."/>
            <person name="Egli S."/>
            <person name="Spatafora J.W."/>
            <person name="Grigoriev I.V."/>
            <person name="Martin F.M."/>
        </authorList>
    </citation>
    <scope>NUCLEOTIDE SEQUENCE [LARGE SCALE GENOMIC DNA]</scope>
    <source>
        <strain evidence="22 23">CBS 459.81</strain>
    </source>
</reference>
<dbReference type="PANTHER" id="PTHR19372">
    <property type="entry name" value="SULFITE REDUCTASE"/>
    <property type="match status" value="1"/>
</dbReference>
<dbReference type="InterPro" id="IPR017938">
    <property type="entry name" value="Riboflavin_synthase-like_b-brl"/>
</dbReference>
<dbReference type="PROSITE" id="PS00191">
    <property type="entry name" value="CYTOCHROME_B5_1"/>
    <property type="match status" value="1"/>
</dbReference>
<comment type="similarity">
    <text evidence="4 17">Belongs to the nitrate reductase family.</text>
</comment>
<keyword evidence="11" id="KW-0521">NADP</keyword>
<dbReference type="GO" id="GO:0042128">
    <property type="term" value="P:nitrate assimilation"/>
    <property type="evidence" value="ECO:0007669"/>
    <property type="project" value="UniProtKB-KW"/>
</dbReference>
<feature type="domain" description="FAD-binding FR-type" evidence="21">
    <location>
        <begin position="627"/>
        <end position="738"/>
    </location>
</feature>
<evidence type="ECO:0000256" key="6">
    <source>
        <dbReference type="ARBA" id="ARBA00022505"/>
    </source>
</evidence>
<dbReference type="Pfam" id="PF03404">
    <property type="entry name" value="Mo-co_dimer"/>
    <property type="match status" value="1"/>
</dbReference>
<evidence type="ECO:0000256" key="14">
    <source>
        <dbReference type="ARBA" id="ARBA00023063"/>
    </source>
</evidence>
<dbReference type="PANTHER" id="PTHR19372:SF7">
    <property type="entry name" value="SULFITE OXIDASE, MITOCHONDRIAL"/>
    <property type="match status" value="1"/>
</dbReference>
<evidence type="ECO:0000256" key="19">
    <source>
        <dbReference type="SAM" id="MobiDB-lite"/>
    </source>
</evidence>
<evidence type="ECO:0000259" key="20">
    <source>
        <dbReference type="PROSITE" id="PS50255"/>
    </source>
</evidence>
<dbReference type="GO" id="GO:0008482">
    <property type="term" value="F:sulfite oxidase activity"/>
    <property type="evidence" value="ECO:0007669"/>
    <property type="project" value="TreeGrafter"/>
</dbReference>
<evidence type="ECO:0000256" key="11">
    <source>
        <dbReference type="ARBA" id="ARBA00022857"/>
    </source>
</evidence>
<evidence type="ECO:0000256" key="9">
    <source>
        <dbReference type="ARBA" id="ARBA00022723"/>
    </source>
</evidence>
<dbReference type="InterPro" id="IPR001199">
    <property type="entry name" value="Cyt_B5-like_heme/steroid-bd"/>
</dbReference>
<keyword evidence="8" id="KW-0285">Flavoprotein</keyword>
<feature type="compositionally biased region" description="Basic and acidic residues" evidence="19">
    <location>
        <begin position="1"/>
        <end position="17"/>
    </location>
</feature>
<name>A0A8E2E963_9PEZI</name>
<feature type="compositionally biased region" description="Basic and acidic residues" evidence="19">
    <location>
        <begin position="31"/>
        <end position="40"/>
    </location>
</feature>
<dbReference type="GO" id="GO:0043546">
    <property type="term" value="F:molybdopterin cofactor binding"/>
    <property type="evidence" value="ECO:0007669"/>
    <property type="project" value="TreeGrafter"/>
</dbReference>
<keyword evidence="10" id="KW-0274">FAD</keyword>
<dbReference type="EMBL" id="KV744991">
    <property type="protein sequence ID" value="OCK79717.1"/>
    <property type="molecule type" value="Genomic_DNA"/>
</dbReference>
<evidence type="ECO:0000256" key="8">
    <source>
        <dbReference type="ARBA" id="ARBA00022630"/>
    </source>
</evidence>
<dbReference type="Gene3D" id="2.60.40.650">
    <property type="match status" value="1"/>
</dbReference>
<organism evidence="22 23">
    <name type="scientific">Lepidopterella palustris CBS 459.81</name>
    <dbReference type="NCBI Taxonomy" id="1314670"/>
    <lineage>
        <taxon>Eukaryota</taxon>
        <taxon>Fungi</taxon>
        <taxon>Dikarya</taxon>
        <taxon>Ascomycota</taxon>
        <taxon>Pezizomycotina</taxon>
        <taxon>Dothideomycetes</taxon>
        <taxon>Pleosporomycetidae</taxon>
        <taxon>Mytilinidiales</taxon>
        <taxon>Argynnaceae</taxon>
        <taxon>Lepidopterella</taxon>
    </lineage>
</organism>
<dbReference type="InterPro" id="IPR001709">
    <property type="entry name" value="Flavoprot_Pyr_Nucl_cyt_Rdtase"/>
</dbReference>
<dbReference type="InterPro" id="IPR008333">
    <property type="entry name" value="Cbr1-like_FAD-bd_dom"/>
</dbReference>
<dbReference type="Gene3D" id="3.10.120.10">
    <property type="entry name" value="Cytochrome b5-like heme/steroid binding domain"/>
    <property type="match status" value="1"/>
</dbReference>
<evidence type="ECO:0000313" key="22">
    <source>
        <dbReference type="EMBL" id="OCK79717.1"/>
    </source>
</evidence>
<dbReference type="InterPro" id="IPR017927">
    <property type="entry name" value="FAD-bd_FR_type"/>
</dbReference>
<dbReference type="SUPFAM" id="SSF55856">
    <property type="entry name" value="Cytochrome b5-like heme/steroid binding domain"/>
    <property type="match status" value="1"/>
</dbReference>
<dbReference type="PROSITE" id="PS51384">
    <property type="entry name" value="FAD_FR"/>
    <property type="match status" value="1"/>
</dbReference>
<dbReference type="PRINTS" id="PR00371">
    <property type="entry name" value="FPNCR"/>
</dbReference>
<dbReference type="Proteomes" id="UP000250266">
    <property type="component" value="Unassembled WGS sequence"/>
</dbReference>
<dbReference type="InterPro" id="IPR039261">
    <property type="entry name" value="FNR_nucleotide-bd"/>
</dbReference>
<dbReference type="CDD" id="cd06183">
    <property type="entry name" value="cyt_b5_reduct_like"/>
    <property type="match status" value="1"/>
</dbReference>
<protein>
    <recommendedName>
        <fullName evidence="17">Nitrate reductase</fullName>
    </recommendedName>
</protein>
<dbReference type="InterPro" id="IPR018506">
    <property type="entry name" value="Cyt_B5_heme-BS"/>
</dbReference>
<dbReference type="FunFam" id="3.90.420.10:FF:000005">
    <property type="entry name" value="Nitrate reductase"/>
    <property type="match status" value="1"/>
</dbReference>
<dbReference type="SUPFAM" id="SSF52343">
    <property type="entry name" value="Ferredoxin reductase-like, C-terminal NADP-linked domain"/>
    <property type="match status" value="1"/>
</dbReference>
<keyword evidence="7" id="KW-0349">Heme</keyword>
<keyword evidence="9 18" id="KW-0479">Metal-binding</keyword>
<dbReference type="Gene3D" id="3.40.50.80">
    <property type="entry name" value="Nucleotide-binding domain of ferredoxin-NADP reductase (FNR) module"/>
    <property type="match status" value="1"/>
</dbReference>
<dbReference type="InterPro" id="IPR036374">
    <property type="entry name" value="OxRdtase_Mopterin-bd_sf"/>
</dbReference>
<evidence type="ECO:0000256" key="5">
    <source>
        <dbReference type="ARBA" id="ARBA00011738"/>
    </source>
</evidence>
<dbReference type="OrthoDB" id="432685at2759"/>
<keyword evidence="14 17" id="KW-0534">Nitrate assimilation</keyword>
<evidence type="ECO:0000256" key="2">
    <source>
        <dbReference type="ARBA" id="ARBA00001974"/>
    </source>
</evidence>
<dbReference type="Pfam" id="PF00175">
    <property type="entry name" value="NAD_binding_1"/>
    <property type="match status" value="1"/>
</dbReference>
<dbReference type="Pfam" id="PF00174">
    <property type="entry name" value="Oxidored_molyb"/>
    <property type="match status" value="1"/>
</dbReference>
<evidence type="ECO:0000313" key="23">
    <source>
        <dbReference type="Proteomes" id="UP000250266"/>
    </source>
</evidence>
<feature type="domain" description="Cytochrome b5 heme-binding" evidence="20">
    <location>
        <begin position="524"/>
        <end position="599"/>
    </location>
</feature>
<evidence type="ECO:0000256" key="17">
    <source>
        <dbReference type="PIRNR" id="PIRNR000233"/>
    </source>
</evidence>